<dbReference type="SMART" id="SM00091">
    <property type="entry name" value="PAS"/>
    <property type="match status" value="2"/>
</dbReference>
<evidence type="ECO:0000259" key="3">
    <source>
        <dbReference type="PROSITE" id="PS50887"/>
    </source>
</evidence>
<gene>
    <name evidence="4" type="ORF">J2X16_000090</name>
</gene>
<accession>A0ABU1Z2C1</accession>
<dbReference type="CDD" id="cd12915">
    <property type="entry name" value="PDC2_DGC_like"/>
    <property type="match status" value="1"/>
</dbReference>
<comment type="caution">
    <text evidence="4">The sequence shown here is derived from an EMBL/GenBank/DDBJ whole genome shotgun (WGS) entry which is preliminary data.</text>
</comment>
<dbReference type="CDD" id="cd00130">
    <property type="entry name" value="PAS"/>
    <property type="match status" value="2"/>
</dbReference>
<dbReference type="Pfam" id="PF22588">
    <property type="entry name" value="dCache_1_like"/>
    <property type="match status" value="1"/>
</dbReference>
<dbReference type="SMART" id="SM00267">
    <property type="entry name" value="GGDEF"/>
    <property type="match status" value="1"/>
</dbReference>
<dbReference type="PANTHER" id="PTHR44757:SF2">
    <property type="entry name" value="BIOFILM ARCHITECTURE MAINTENANCE PROTEIN MBAA"/>
    <property type="match status" value="1"/>
</dbReference>
<dbReference type="InterPro" id="IPR043128">
    <property type="entry name" value="Rev_trsase/Diguanyl_cyclase"/>
</dbReference>
<feature type="transmembrane region" description="Helical" evidence="1">
    <location>
        <begin position="20"/>
        <end position="43"/>
    </location>
</feature>
<dbReference type="InterPro" id="IPR052155">
    <property type="entry name" value="Biofilm_reg_signaling"/>
</dbReference>
<reference evidence="4 5" key="1">
    <citation type="submission" date="2023-07" db="EMBL/GenBank/DDBJ databases">
        <title>Sorghum-associated microbial communities from plants grown in Nebraska, USA.</title>
        <authorList>
            <person name="Schachtman D."/>
        </authorList>
    </citation>
    <scope>NUCLEOTIDE SEQUENCE [LARGE SCALE GENOMIC DNA]</scope>
    <source>
        <strain evidence="4 5">BE310</strain>
    </source>
</reference>
<dbReference type="PROSITE" id="PS50112">
    <property type="entry name" value="PAS"/>
    <property type="match status" value="1"/>
</dbReference>
<dbReference type="EMBL" id="JAVDXQ010000001">
    <property type="protein sequence ID" value="MDR7294769.1"/>
    <property type="molecule type" value="Genomic_DNA"/>
</dbReference>
<proteinExistence type="predicted"/>
<dbReference type="InterPro" id="IPR029787">
    <property type="entry name" value="Nucleotide_cyclase"/>
</dbReference>
<keyword evidence="1" id="KW-0472">Membrane</keyword>
<dbReference type="InterPro" id="IPR000014">
    <property type="entry name" value="PAS"/>
</dbReference>
<protein>
    <submittedName>
        <fullName evidence="4">Diguanylate cyclase (GGDEF)-like protein/PAS domain S-box-containing protein</fullName>
    </submittedName>
</protein>
<dbReference type="Proteomes" id="UP001180536">
    <property type="component" value="Unassembled WGS sequence"/>
</dbReference>
<dbReference type="Pfam" id="PF13426">
    <property type="entry name" value="PAS_9"/>
    <property type="match status" value="1"/>
</dbReference>
<dbReference type="Gene3D" id="3.30.70.270">
    <property type="match status" value="1"/>
</dbReference>
<dbReference type="CDD" id="cd12914">
    <property type="entry name" value="PDC1_DGC_like"/>
    <property type="match status" value="1"/>
</dbReference>
<dbReference type="InterPro" id="IPR000160">
    <property type="entry name" value="GGDEF_dom"/>
</dbReference>
<evidence type="ECO:0000313" key="5">
    <source>
        <dbReference type="Proteomes" id="UP001180536"/>
    </source>
</evidence>
<dbReference type="Pfam" id="PF08447">
    <property type="entry name" value="PAS_3"/>
    <property type="match status" value="1"/>
</dbReference>
<dbReference type="NCBIfam" id="TIGR00254">
    <property type="entry name" value="GGDEF"/>
    <property type="match status" value="1"/>
</dbReference>
<feature type="domain" description="PAS" evidence="2">
    <location>
        <begin position="339"/>
        <end position="384"/>
    </location>
</feature>
<dbReference type="RefSeq" id="WP_310340386.1">
    <property type="nucleotide sequence ID" value="NZ_JAVDXQ010000001.1"/>
</dbReference>
<dbReference type="PROSITE" id="PS50887">
    <property type="entry name" value="GGDEF"/>
    <property type="match status" value="1"/>
</dbReference>
<dbReference type="NCBIfam" id="TIGR00229">
    <property type="entry name" value="sensory_box"/>
    <property type="match status" value="2"/>
</dbReference>
<dbReference type="PANTHER" id="PTHR44757">
    <property type="entry name" value="DIGUANYLATE CYCLASE DGCP"/>
    <property type="match status" value="1"/>
</dbReference>
<keyword evidence="1" id="KW-0812">Transmembrane</keyword>
<dbReference type="SUPFAM" id="SSF55073">
    <property type="entry name" value="Nucleotide cyclase"/>
    <property type="match status" value="1"/>
</dbReference>
<dbReference type="InterPro" id="IPR054327">
    <property type="entry name" value="His-kinase-like_sensor"/>
</dbReference>
<keyword evidence="5" id="KW-1185">Reference proteome</keyword>
<organism evidence="4 5">
    <name type="scientific">Pelomonas aquatica</name>
    <dbReference type="NCBI Taxonomy" id="431058"/>
    <lineage>
        <taxon>Bacteria</taxon>
        <taxon>Pseudomonadati</taxon>
        <taxon>Pseudomonadota</taxon>
        <taxon>Betaproteobacteria</taxon>
        <taxon>Burkholderiales</taxon>
        <taxon>Sphaerotilaceae</taxon>
        <taxon>Roseateles</taxon>
    </lineage>
</organism>
<evidence type="ECO:0000313" key="4">
    <source>
        <dbReference type="EMBL" id="MDR7294769.1"/>
    </source>
</evidence>
<dbReference type="CDD" id="cd01949">
    <property type="entry name" value="GGDEF"/>
    <property type="match status" value="1"/>
</dbReference>
<dbReference type="Pfam" id="PF00990">
    <property type="entry name" value="GGDEF"/>
    <property type="match status" value="1"/>
</dbReference>
<dbReference type="InterPro" id="IPR035965">
    <property type="entry name" value="PAS-like_dom_sf"/>
</dbReference>
<sequence length="739" mass="81466">MPLTDPQAFVDRSARARRRVGRWITLANAAIALLLGAMVWQVLSASRRSYEDQARDVSAGLAAVAKLNVEGEMDRIDAVIQATAAEVERQLAGGGASDAMLNEVLQSRYRLLRDIEAFRLTDAQGQVRWGTALPAGAPTQVADRDYFQQARDAPQPRTIVAGPLRSRVSGNWVLAFVRPLQREGRFAGVIYVSVNAEHFRQLFGRYRLEPLDAITLRRDDRRLVARVSPGSAAQGEVGDTAVSQELLSQVSVNPREGSFSSRVAVDGEMRTTTYRAMDAWPFVVYAGVSNERFLSPWRAQAATVGALAALVWLLCAVASWAVYRADERRHRAMGALADQSQRLRALLRVAADGIHIIDRRGRLIEMSDSFAEMLRSTRERLLGRHVSSWDANQNEAAIAAWLAKVKAGDRQRVDVQHRRDDGQVIDVELHMSVAEIAGELLVFSTGRDVTQVRRLLKEQSAILESDLVGIARIAGRVITWHNRAVARIFGYGAGELDGLPARVLYSDDDAYEAMGRELYTALETQAQYRAELRMRRKGGEAVWIDFGAARLSDTEIFVMAIDVTATKAAHEALAHAAFHDALTQLPNRALLYDRIEQALAVAAREHKHVAIGYLDLDGFKAVNDTHGHDAGDQLLTEVARRLVAGVRPADTVARIGGDEFVVLLTALEPGEWDAILQRLGASIERPVRLASGTVVSVGASVGVATSRPDEAATAFELVERADHQMLRRKRDIRPHHRRA</sequence>
<feature type="domain" description="GGDEF" evidence="3">
    <location>
        <begin position="607"/>
        <end position="739"/>
    </location>
</feature>
<dbReference type="InterPro" id="IPR013655">
    <property type="entry name" value="PAS_fold_3"/>
</dbReference>
<feature type="transmembrane region" description="Helical" evidence="1">
    <location>
        <begin position="301"/>
        <end position="323"/>
    </location>
</feature>
<keyword evidence="1" id="KW-1133">Transmembrane helix</keyword>
<evidence type="ECO:0000256" key="1">
    <source>
        <dbReference type="SAM" id="Phobius"/>
    </source>
</evidence>
<dbReference type="Gene3D" id="3.30.450.20">
    <property type="entry name" value="PAS domain"/>
    <property type="match status" value="4"/>
</dbReference>
<name>A0ABU1Z2C1_9BURK</name>
<dbReference type="SUPFAM" id="SSF55785">
    <property type="entry name" value="PYP-like sensor domain (PAS domain)"/>
    <property type="match status" value="2"/>
</dbReference>
<evidence type="ECO:0000259" key="2">
    <source>
        <dbReference type="PROSITE" id="PS50112"/>
    </source>
</evidence>